<dbReference type="OrthoDB" id="4560402at2"/>
<dbReference type="AlphaFoldDB" id="A0A2N3VKZ2"/>
<gene>
    <name evidence="1" type="ORF">ATK86_6777</name>
</gene>
<accession>A0A2N3VKZ2</accession>
<sequence>MPVTKESATVYVISALESKGTATRDDFDVAGIVATFRDLIDGWDFRLLERETFWQIASTYLRT</sequence>
<organism evidence="1 2">
    <name type="scientific">Nocardia fluminea</name>
    <dbReference type="NCBI Taxonomy" id="134984"/>
    <lineage>
        <taxon>Bacteria</taxon>
        <taxon>Bacillati</taxon>
        <taxon>Actinomycetota</taxon>
        <taxon>Actinomycetes</taxon>
        <taxon>Mycobacteriales</taxon>
        <taxon>Nocardiaceae</taxon>
        <taxon>Nocardia</taxon>
    </lineage>
</organism>
<evidence type="ECO:0000313" key="1">
    <source>
        <dbReference type="EMBL" id="PKV82291.1"/>
    </source>
</evidence>
<dbReference type="RefSeq" id="WP_101467876.1">
    <property type="nucleotide sequence ID" value="NZ_PJMW01000002.1"/>
</dbReference>
<comment type="caution">
    <text evidence="1">The sequence shown here is derived from an EMBL/GenBank/DDBJ whole genome shotgun (WGS) entry which is preliminary data.</text>
</comment>
<dbReference type="EMBL" id="PJMW01000002">
    <property type="protein sequence ID" value="PKV82291.1"/>
    <property type="molecule type" value="Genomic_DNA"/>
</dbReference>
<evidence type="ECO:0000313" key="2">
    <source>
        <dbReference type="Proteomes" id="UP000233766"/>
    </source>
</evidence>
<keyword evidence="2" id="KW-1185">Reference proteome</keyword>
<name>A0A2N3VKZ2_9NOCA</name>
<reference evidence="1 2" key="1">
    <citation type="submission" date="2017-12" db="EMBL/GenBank/DDBJ databases">
        <title>Sequencing the genomes of 1000 Actinobacteria strains.</title>
        <authorList>
            <person name="Klenk H.-P."/>
        </authorList>
    </citation>
    <scope>NUCLEOTIDE SEQUENCE [LARGE SCALE GENOMIC DNA]</scope>
    <source>
        <strain evidence="1 2">DSM 44489</strain>
    </source>
</reference>
<protein>
    <submittedName>
        <fullName evidence="1">Uncharacterized protein</fullName>
    </submittedName>
</protein>
<proteinExistence type="predicted"/>
<dbReference type="Proteomes" id="UP000233766">
    <property type="component" value="Unassembled WGS sequence"/>
</dbReference>